<comment type="similarity">
    <text evidence="2">Belongs to the RLP family.</text>
</comment>
<evidence type="ECO:0000256" key="1">
    <source>
        <dbReference type="ARBA" id="ARBA00004251"/>
    </source>
</evidence>
<dbReference type="FunFam" id="3.80.10.10:FF:000111">
    <property type="entry name" value="LRR receptor-like serine/threonine-protein kinase ERECTA"/>
    <property type="match status" value="1"/>
</dbReference>
<dbReference type="AlphaFoldDB" id="A0A2Z6M9U5"/>
<keyword evidence="5 11" id="KW-0812">Transmembrane</keyword>
<keyword evidence="4" id="KW-0433">Leucine-rich repeat</keyword>
<gene>
    <name evidence="12" type="ORF">TSUD_256760</name>
</gene>
<evidence type="ECO:0000256" key="3">
    <source>
        <dbReference type="ARBA" id="ARBA00022475"/>
    </source>
</evidence>
<feature type="transmembrane region" description="Helical" evidence="11">
    <location>
        <begin position="190"/>
        <end position="210"/>
    </location>
</feature>
<organism evidence="12 13">
    <name type="scientific">Trifolium subterraneum</name>
    <name type="common">Subterranean clover</name>
    <dbReference type="NCBI Taxonomy" id="3900"/>
    <lineage>
        <taxon>Eukaryota</taxon>
        <taxon>Viridiplantae</taxon>
        <taxon>Streptophyta</taxon>
        <taxon>Embryophyta</taxon>
        <taxon>Tracheophyta</taxon>
        <taxon>Spermatophyta</taxon>
        <taxon>Magnoliopsida</taxon>
        <taxon>eudicotyledons</taxon>
        <taxon>Gunneridae</taxon>
        <taxon>Pentapetalae</taxon>
        <taxon>rosids</taxon>
        <taxon>fabids</taxon>
        <taxon>Fabales</taxon>
        <taxon>Fabaceae</taxon>
        <taxon>Papilionoideae</taxon>
        <taxon>50 kb inversion clade</taxon>
        <taxon>NPAAA clade</taxon>
        <taxon>Hologalegina</taxon>
        <taxon>IRL clade</taxon>
        <taxon>Trifolieae</taxon>
        <taxon>Trifolium</taxon>
    </lineage>
</organism>
<sequence>MKNVIQVGQDSSSQYLERMEVGDMTYYDSVTMTVKGNSIVMVKISLAFANIDLSQNKFEGEIPNFIGELQALKGLNLSHNRLAGHIPQSIGNLSSMESLDLSSNILTGVIPSELTNLNGLGVLNLSYNHLMGEIPQGKQFNTFTNDSYEGNLGLCGFPLSKKCGPEQHTPPSANTLVSEEKFGFGWKPVAIGYGCGTVFGIGLGYSVLLIGKPRWLVMMVGGQAKQRVTRRTRVRRTNGSTRN</sequence>
<evidence type="ECO:0000313" key="12">
    <source>
        <dbReference type="EMBL" id="GAU28348.1"/>
    </source>
</evidence>
<evidence type="ECO:0000256" key="9">
    <source>
        <dbReference type="ARBA" id="ARBA00023170"/>
    </source>
</evidence>
<reference evidence="13" key="1">
    <citation type="journal article" date="2017" name="Front. Plant Sci.">
        <title>Climate Clever Clovers: New Paradigm to Reduce the Environmental Footprint of Ruminants by Breeding Low Methanogenic Forages Utilizing Haplotype Variation.</title>
        <authorList>
            <person name="Kaur P."/>
            <person name="Appels R."/>
            <person name="Bayer P.E."/>
            <person name="Keeble-Gagnere G."/>
            <person name="Wang J."/>
            <person name="Hirakawa H."/>
            <person name="Shirasawa K."/>
            <person name="Vercoe P."/>
            <person name="Stefanova K."/>
            <person name="Durmic Z."/>
            <person name="Nichols P."/>
            <person name="Revell C."/>
            <person name="Isobe S.N."/>
            <person name="Edwards D."/>
            <person name="Erskine W."/>
        </authorList>
    </citation>
    <scope>NUCLEOTIDE SEQUENCE [LARGE SCALE GENOMIC DNA]</scope>
    <source>
        <strain evidence="13">cv. Daliak</strain>
    </source>
</reference>
<dbReference type="InterPro" id="IPR001611">
    <property type="entry name" value="Leu-rich_rpt"/>
</dbReference>
<dbReference type="GO" id="GO:0005886">
    <property type="term" value="C:plasma membrane"/>
    <property type="evidence" value="ECO:0007669"/>
    <property type="project" value="UniProtKB-SubCell"/>
</dbReference>
<dbReference type="InterPro" id="IPR032675">
    <property type="entry name" value="LRR_dom_sf"/>
</dbReference>
<accession>A0A2Z6M9U5</accession>
<evidence type="ECO:0000313" key="13">
    <source>
        <dbReference type="Proteomes" id="UP000242715"/>
    </source>
</evidence>
<evidence type="ECO:0000256" key="2">
    <source>
        <dbReference type="ARBA" id="ARBA00009592"/>
    </source>
</evidence>
<evidence type="ECO:0000256" key="10">
    <source>
        <dbReference type="ARBA" id="ARBA00023180"/>
    </source>
</evidence>
<keyword evidence="3" id="KW-1003">Cell membrane</keyword>
<dbReference type="PRINTS" id="PR00019">
    <property type="entry name" value="LEURICHRPT"/>
</dbReference>
<dbReference type="PANTHER" id="PTHR27004">
    <property type="entry name" value="RECEPTOR-LIKE PROTEIN 12 ISOFORM X1"/>
    <property type="match status" value="1"/>
</dbReference>
<dbReference type="Pfam" id="PF00560">
    <property type="entry name" value="LRR_1"/>
    <property type="match status" value="1"/>
</dbReference>
<dbReference type="Pfam" id="PF13855">
    <property type="entry name" value="LRR_8"/>
    <property type="match status" value="1"/>
</dbReference>
<dbReference type="PANTHER" id="PTHR27004:SF428">
    <property type="entry name" value="OS01G0160600 PROTEIN"/>
    <property type="match status" value="1"/>
</dbReference>
<evidence type="ECO:0000256" key="7">
    <source>
        <dbReference type="ARBA" id="ARBA00022989"/>
    </source>
</evidence>
<dbReference type="SUPFAM" id="SSF52058">
    <property type="entry name" value="L domain-like"/>
    <property type="match status" value="1"/>
</dbReference>
<evidence type="ECO:0000256" key="5">
    <source>
        <dbReference type="ARBA" id="ARBA00022692"/>
    </source>
</evidence>
<comment type="subcellular location">
    <subcellularLocation>
        <location evidence="1">Cell membrane</location>
        <topology evidence="1">Single-pass type I membrane protein</topology>
    </subcellularLocation>
</comment>
<dbReference type="OrthoDB" id="994806at2759"/>
<evidence type="ECO:0000256" key="6">
    <source>
        <dbReference type="ARBA" id="ARBA00022737"/>
    </source>
</evidence>
<keyword evidence="7 11" id="KW-1133">Transmembrane helix</keyword>
<proteinExistence type="inferred from homology"/>
<protein>
    <submittedName>
        <fullName evidence="12">Uncharacterized protein</fullName>
    </submittedName>
</protein>
<dbReference type="Proteomes" id="UP000242715">
    <property type="component" value="Unassembled WGS sequence"/>
</dbReference>
<dbReference type="Gene3D" id="3.80.10.10">
    <property type="entry name" value="Ribonuclease Inhibitor"/>
    <property type="match status" value="1"/>
</dbReference>
<evidence type="ECO:0000256" key="8">
    <source>
        <dbReference type="ARBA" id="ARBA00023136"/>
    </source>
</evidence>
<keyword evidence="13" id="KW-1185">Reference proteome</keyword>
<keyword evidence="8 11" id="KW-0472">Membrane</keyword>
<evidence type="ECO:0000256" key="4">
    <source>
        <dbReference type="ARBA" id="ARBA00022614"/>
    </source>
</evidence>
<dbReference type="EMBL" id="DF973371">
    <property type="protein sequence ID" value="GAU28348.1"/>
    <property type="molecule type" value="Genomic_DNA"/>
</dbReference>
<keyword evidence="6" id="KW-0677">Repeat</keyword>
<keyword evidence="9" id="KW-0675">Receptor</keyword>
<name>A0A2Z6M9U5_TRISU</name>
<keyword evidence="10" id="KW-0325">Glycoprotein</keyword>
<evidence type="ECO:0000256" key="11">
    <source>
        <dbReference type="SAM" id="Phobius"/>
    </source>
</evidence>